<comment type="caution">
    <text evidence="1">The sequence shown here is derived from an EMBL/GenBank/DDBJ whole genome shotgun (WGS) entry which is preliminary data.</text>
</comment>
<dbReference type="AlphaFoldDB" id="A0A7Y7WE93"/>
<accession>A0A7Y7WE93</accession>
<gene>
    <name evidence="1" type="ORF">HX829_14990</name>
</gene>
<proteinExistence type="predicted"/>
<organism evidence="1 2">
    <name type="scientific">Pseudomonas gingeri</name>
    <dbReference type="NCBI Taxonomy" id="117681"/>
    <lineage>
        <taxon>Bacteria</taxon>
        <taxon>Pseudomonadati</taxon>
        <taxon>Pseudomonadota</taxon>
        <taxon>Gammaproteobacteria</taxon>
        <taxon>Pseudomonadales</taxon>
        <taxon>Pseudomonadaceae</taxon>
        <taxon>Pseudomonas</taxon>
    </lineage>
</organism>
<name>A0A7Y7WE93_9PSED</name>
<dbReference type="EMBL" id="JACAPU010000015">
    <property type="protein sequence ID" value="NWB47795.1"/>
    <property type="molecule type" value="Genomic_DNA"/>
</dbReference>
<reference evidence="1 2" key="1">
    <citation type="submission" date="2020-04" db="EMBL/GenBank/DDBJ databases">
        <title>Molecular characterization of pseudomonads from Agaricus bisporus reveal novel blotch 2 pathogens in Western Europe.</title>
        <authorList>
            <person name="Taparia T."/>
            <person name="Krijger M."/>
            <person name="Haynes E."/>
            <person name="Elpinstone J.G."/>
            <person name="Noble R."/>
            <person name="Van Der Wolf J."/>
        </authorList>
    </citation>
    <scope>NUCLEOTIDE SEQUENCE [LARGE SCALE GENOMIC DNA]</scope>
    <source>
        <strain evidence="1 2">F1001</strain>
    </source>
</reference>
<dbReference type="RefSeq" id="WP_177144397.1">
    <property type="nucleotide sequence ID" value="NZ_JACAPU010000015.1"/>
</dbReference>
<sequence>MDLATNLYAHTFTCTYKHMQSSGQLEGAPLNKTWDLAVGLAGQGLAEGSFFLGSFAEGISIVT</sequence>
<evidence type="ECO:0000313" key="2">
    <source>
        <dbReference type="Proteomes" id="UP000582981"/>
    </source>
</evidence>
<protein>
    <submittedName>
        <fullName evidence="1">Uncharacterized protein</fullName>
    </submittedName>
</protein>
<evidence type="ECO:0000313" key="1">
    <source>
        <dbReference type="EMBL" id="NWB47795.1"/>
    </source>
</evidence>
<dbReference type="Proteomes" id="UP000582981">
    <property type="component" value="Unassembled WGS sequence"/>
</dbReference>